<evidence type="ECO:0008006" key="4">
    <source>
        <dbReference type="Google" id="ProtNLM"/>
    </source>
</evidence>
<keyword evidence="1" id="KW-0472">Membrane</keyword>
<evidence type="ECO:0000256" key="1">
    <source>
        <dbReference type="SAM" id="Phobius"/>
    </source>
</evidence>
<evidence type="ECO:0000313" key="2">
    <source>
        <dbReference type="EMBL" id="WFD27580.1"/>
    </source>
</evidence>
<organism evidence="2 3">
    <name type="scientific">Malassezia nana</name>
    <dbReference type="NCBI Taxonomy" id="180528"/>
    <lineage>
        <taxon>Eukaryota</taxon>
        <taxon>Fungi</taxon>
        <taxon>Dikarya</taxon>
        <taxon>Basidiomycota</taxon>
        <taxon>Ustilaginomycotina</taxon>
        <taxon>Malasseziomycetes</taxon>
        <taxon>Malasseziales</taxon>
        <taxon>Malasseziaceae</taxon>
        <taxon>Malassezia</taxon>
    </lineage>
</organism>
<evidence type="ECO:0000313" key="3">
    <source>
        <dbReference type="Proteomes" id="UP001213623"/>
    </source>
</evidence>
<dbReference type="EMBL" id="CP119895">
    <property type="protein sequence ID" value="WFD27580.1"/>
    <property type="molecule type" value="Genomic_DNA"/>
</dbReference>
<keyword evidence="1" id="KW-0812">Transmembrane</keyword>
<reference evidence="2" key="1">
    <citation type="submission" date="2023-03" db="EMBL/GenBank/DDBJ databases">
        <title>Mating type loci evolution in Malassezia.</title>
        <authorList>
            <person name="Coelho M.A."/>
        </authorList>
    </citation>
    <scope>NUCLEOTIDE SEQUENCE</scope>
    <source>
        <strain evidence="2">CBS 9557</strain>
    </source>
</reference>
<accession>A0AAF0J809</accession>
<gene>
    <name evidence="2" type="ORF">MNAN1_002580</name>
</gene>
<proteinExistence type="predicted"/>
<name>A0AAF0J809_9BASI</name>
<sequence>MLPSLSLVSSASGALVAGILVYAVHESMKDQTRYLVTTMHQKVDALGTADTDFDPVSGQRRPPSSMYHPRLPTLWEEMQARWNHYLTRAVHAMGHADLMNSLEKAKGPQPSIASVDSVREALGSLAPHASDAQPKRGILHRVYGDANTHYMGQGASLR</sequence>
<dbReference type="AlphaFoldDB" id="A0AAF0J809"/>
<keyword evidence="3" id="KW-1185">Reference proteome</keyword>
<keyword evidence="1" id="KW-1133">Transmembrane helix</keyword>
<protein>
    <recommendedName>
        <fullName evidence="4">Found in mitochondrial proteome protein 51</fullName>
    </recommendedName>
</protein>
<dbReference type="Proteomes" id="UP001213623">
    <property type="component" value="Chromosome 4"/>
</dbReference>
<feature type="transmembrane region" description="Helical" evidence="1">
    <location>
        <begin position="6"/>
        <end position="24"/>
    </location>
</feature>